<dbReference type="Proteomes" id="UP000031516">
    <property type="component" value="Unassembled WGS sequence"/>
</dbReference>
<evidence type="ECO:0000256" key="1">
    <source>
        <dbReference type="SAM" id="MobiDB-lite"/>
    </source>
</evidence>
<name>A0A0A8L3K1_9SACH</name>
<evidence type="ECO:0000313" key="3">
    <source>
        <dbReference type="Proteomes" id="UP000031516"/>
    </source>
</evidence>
<comment type="caution">
    <text evidence="2">The sequence shown here is derived from an EMBL/GenBank/DDBJ whole genome shotgun (WGS) entry which is preliminary data.</text>
</comment>
<sequence length="359" mass="40785">MVRTVIDRFSARNRIQTHGRSDSDDQNTLMSASHDAALELDSVFSGSSTIGDLERLGYVNRSPRFVSGRTVIFASIVLSKGFFAWENQATFDEFINNRRKFEKCLESGSGWPLFHFVSIGFKSYFNKNVPVNKVYKYKVVDNDKVDDIRELNKELVCKNATKSLYKVEFCCIFRNVSNSQGLAFHKFVCFQPDGTRTPVFLLNKIGRKHSDCQIFEPITGTTLNLRWLGTTGYTSVFGSNDLKLVVLDDQTPHLSHRLNGDTGSGQPEPEGNRSTRPLSTMPLWARYSRAVSIIPIPKRRVLKLATFEIGEVEETSDVPFTTELLTCMCMYLHELESRKERRTPLTTSPMFTVPFVDLV</sequence>
<evidence type="ECO:0000313" key="2">
    <source>
        <dbReference type="EMBL" id="CDO93639.1"/>
    </source>
</evidence>
<dbReference type="OrthoDB" id="4063705at2759"/>
<feature type="region of interest" description="Disordered" evidence="1">
    <location>
        <begin position="255"/>
        <end position="278"/>
    </location>
</feature>
<accession>A0A0A8L3K1</accession>
<dbReference type="AlphaFoldDB" id="A0A0A8L3K1"/>
<gene>
    <name evidence="2" type="ORF">KLDO_g1931</name>
</gene>
<proteinExistence type="predicted"/>
<reference evidence="2 3" key="1">
    <citation type="submission" date="2014-03" db="EMBL/GenBank/DDBJ databases">
        <title>The genome of Kluyveromyces dobzhanskii.</title>
        <authorList>
            <person name="Nystedt B."/>
            <person name="Astrom S."/>
        </authorList>
    </citation>
    <scope>NUCLEOTIDE SEQUENCE [LARGE SCALE GENOMIC DNA]</scope>
    <source>
        <strain evidence="2 3">CBS 2104</strain>
    </source>
</reference>
<organism evidence="2 3">
    <name type="scientific">Kluyveromyces dobzhanskii CBS 2104</name>
    <dbReference type="NCBI Taxonomy" id="1427455"/>
    <lineage>
        <taxon>Eukaryota</taxon>
        <taxon>Fungi</taxon>
        <taxon>Dikarya</taxon>
        <taxon>Ascomycota</taxon>
        <taxon>Saccharomycotina</taxon>
        <taxon>Saccharomycetes</taxon>
        <taxon>Saccharomycetales</taxon>
        <taxon>Saccharomycetaceae</taxon>
        <taxon>Kluyveromyces</taxon>
    </lineage>
</organism>
<dbReference type="EMBL" id="CCBQ010000026">
    <property type="protein sequence ID" value="CDO93639.1"/>
    <property type="molecule type" value="Genomic_DNA"/>
</dbReference>
<keyword evidence="3" id="KW-1185">Reference proteome</keyword>
<protein>
    <submittedName>
        <fullName evidence="2">WGS project CCBQ000000000 data, contig 00104</fullName>
    </submittedName>
</protein>